<dbReference type="InterPro" id="IPR036397">
    <property type="entry name" value="RNaseH_sf"/>
</dbReference>
<dbReference type="PROSITE" id="PS50994">
    <property type="entry name" value="INTEGRASE"/>
    <property type="match status" value="1"/>
</dbReference>
<protein>
    <recommendedName>
        <fullName evidence="2">Integrase catalytic domain-containing protein</fullName>
    </recommendedName>
</protein>
<evidence type="ECO:0000313" key="3">
    <source>
        <dbReference type="EMBL" id="PPI13474.1"/>
    </source>
</evidence>
<dbReference type="GO" id="GO:0015074">
    <property type="term" value="P:DNA integration"/>
    <property type="evidence" value="ECO:0007669"/>
    <property type="project" value="InterPro"/>
</dbReference>
<evidence type="ECO:0000313" key="4">
    <source>
        <dbReference type="Proteomes" id="UP000237966"/>
    </source>
</evidence>
<evidence type="ECO:0000259" key="2">
    <source>
        <dbReference type="PROSITE" id="PS50994"/>
    </source>
</evidence>
<dbReference type="InterPro" id="IPR001584">
    <property type="entry name" value="Integrase_cat-core"/>
</dbReference>
<sequence>MEVGYDTHSDNTEVLTDEKKETAAGSWTRANAFFENHGITVKHVITDNGPYYRSGAFATILGETITHAFTRPYRPQTNGKVEQFNRTSPRNGPTPKHTTPTKPGRDLPSPGPWLQSPQNPNRHRRQVTYRTRSQRPKELHLDHIVWQASRKPFHVSAIPGKCPETKIDREPEGRDNHIDHRK</sequence>
<dbReference type="GO" id="GO:0003676">
    <property type="term" value="F:nucleic acid binding"/>
    <property type="evidence" value="ECO:0007669"/>
    <property type="project" value="InterPro"/>
</dbReference>
<feature type="compositionally biased region" description="Polar residues" evidence="1">
    <location>
        <begin position="75"/>
        <end position="91"/>
    </location>
</feature>
<dbReference type="InterPro" id="IPR012337">
    <property type="entry name" value="RNaseH-like_sf"/>
</dbReference>
<dbReference type="Gene3D" id="3.30.420.10">
    <property type="entry name" value="Ribonuclease H-like superfamily/Ribonuclease H"/>
    <property type="match status" value="1"/>
</dbReference>
<organism evidence="3 4">
    <name type="scientific">Rathayibacter toxicus</name>
    <dbReference type="NCBI Taxonomy" id="145458"/>
    <lineage>
        <taxon>Bacteria</taxon>
        <taxon>Bacillati</taxon>
        <taxon>Actinomycetota</taxon>
        <taxon>Actinomycetes</taxon>
        <taxon>Micrococcales</taxon>
        <taxon>Microbacteriaceae</taxon>
        <taxon>Rathayibacter</taxon>
    </lineage>
</organism>
<reference evidence="3 4" key="1">
    <citation type="submission" date="2018-02" db="EMBL/GenBank/DDBJ databases">
        <title>Bacteriophage NCPPB3778 and a type I-E CRISPR drive the evolution of the US Biological Select Agent, Rathayibacter toxicus.</title>
        <authorList>
            <person name="Davis E.W.II."/>
            <person name="Tabima J.F."/>
            <person name="Weisberg A.J."/>
            <person name="Lopes L.D."/>
            <person name="Wiseman M.S."/>
            <person name="Wiseman M.S."/>
            <person name="Pupko T."/>
            <person name="Belcher M.S."/>
            <person name="Sechler A.J."/>
            <person name="Tancos M.A."/>
            <person name="Schroeder B.K."/>
            <person name="Murray T.D."/>
            <person name="Luster D.G."/>
            <person name="Schneider W.L."/>
            <person name="Rogers E."/>
            <person name="Andreote F.D."/>
            <person name="Grunwald N.J."/>
            <person name="Putnam M.L."/>
            <person name="Chang J.H."/>
        </authorList>
    </citation>
    <scope>NUCLEOTIDE SEQUENCE [LARGE SCALE GENOMIC DNA]</scope>
    <source>
        <strain evidence="3 4">FH99</strain>
    </source>
</reference>
<dbReference type="Proteomes" id="UP000237966">
    <property type="component" value="Unassembled WGS sequence"/>
</dbReference>
<dbReference type="SUPFAM" id="SSF53098">
    <property type="entry name" value="Ribonuclease H-like"/>
    <property type="match status" value="1"/>
</dbReference>
<dbReference type="OrthoDB" id="52928at2"/>
<name>A0A2S5Y4H2_9MICO</name>
<feature type="domain" description="Integrase catalytic" evidence="2">
    <location>
        <begin position="1"/>
        <end position="144"/>
    </location>
</feature>
<accession>A0A2S5Y4H2</accession>
<gene>
    <name evidence="3" type="ORF">C5C51_10105</name>
</gene>
<evidence type="ECO:0000256" key="1">
    <source>
        <dbReference type="SAM" id="MobiDB-lite"/>
    </source>
</evidence>
<proteinExistence type="predicted"/>
<comment type="caution">
    <text evidence="3">The sequence shown here is derived from an EMBL/GenBank/DDBJ whole genome shotgun (WGS) entry which is preliminary data.</text>
</comment>
<feature type="region of interest" description="Disordered" evidence="1">
    <location>
        <begin position="71"/>
        <end position="182"/>
    </location>
</feature>
<dbReference type="EMBL" id="PSWU01000014">
    <property type="protein sequence ID" value="PPI13474.1"/>
    <property type="molecule type" value="Genomic_DNA"/>
</dbReference>
<feature type="compositionally biased region" description="Low complexity" evidence="1">
    <location>
        <begin position="93"/>
        <end position="102"/>
    </location>
</feature>
<feature type="compositionally biased region" description="Basic and acidic residues" evidence="1">
    <location>
        <begin position="163"/>
        <end position="182"/>
    </location>
</feature>
<dbReference type="AlphaFoldDB" id="A0A2S5Y4H2"/>